<dbReference type="GO" id="GO:0003676">
    <property type="term" value="F:nucleic acid binding"/>
    <property type="evidence" value="ECO:0007669"/>
    <property type="project" value="InterPro"/>
</dbReference>
<dbReference type="PANTHER" id="PTHR48475:SF2">
    <property type="entry name" value="RIBONUCLEASE H"/>
    <property type="match status" value="1"/>
</dbReference>
<gene>
    <name evidence="2" type="ORF">CCAM_LOCUS2317</name>
</gene>
<sequence>MVECAARDEPSHDMPETDDWWTVFTDGSSATKNLGDGVVVIALECFRAYYSIQFCFKVSNNEAGYEALLCGLRLAAGMNATKLRVKCDSKLVVGHVSREFEAKDERMKKYRDAIVELLKSFIAYTMEQIPRAENAEADILSKLSSETPKHIRRMANVEELAESSIHAFPVAMICAQPRDWTDDIVAFLEDGVLPDDATKAKLVRTRAPGYTFEGGKLYKQADK</sequence>
<evidence type="ECO:0000313" key="2">
    <source>
        <dbReference type="EMBL" id="VFQ60541.1"/>
    </source>
</evidence>
<dbReference type="Pfam" id="PF13456">
    <property type="entry name" value="RVT_3"/>
    <property type="match status" value="1"/>
</dbReference>
<dbReference type="CDD" id="cd09279">
    <property type="entry name" value="RNase_HI_like"/>
    <property type="match status" value="1"/>
</dbReference>
<dbReference type="OrthoDB" id="1740934at2759"/>
<dbReference type="Gene3D" id="3.30.420.10">
    <property type="entry name" value="Ribonuclease H-like superfamily/Ribonuclease H"/>
    <property type="match status" value="1"/>
</dbReference>
<feature type="domain" description="RNase H type-1" evidence="1">
    <location>
        <begin position="54"/>
        <end position="142"/>
    </location>
</feature>
<dbReference type="SUPFAM" id="SSF53098">
    <property type="entry name" value="Ribonuclease H-like"/>
    <property type="match status" value="1"/>
</dbReference>
<evidence type="ECO:0000259" key="1">
    <source>
        <dbReference type="Pfam" id="PF13456"/>
    </source>
</evidence>
<accession>A0A484K3S9</accession>
<dbReference type="PANTHER" id="PTHR48475">
    <property type="entry name" value="RIBONUCLEASE H"/>
    <property type="match status" value="1"/>
</dbReference>
<evidence type="ECO:0000313" key="3">
    <source>
        <dbReference type="Proteomes" id="UP000595140"/>
    </source>
</evidence>
<dbReference type="Proteomes" id="UP000595140">
    <property type="component" value="Unassembled WGS sequence"/>
</dbReference>
<dbReference type="AlphaFoldDB" id="A0A484K3S9"/>
<organism evidence="2 3">
    <name type="scientific">Cuscuta campestris</name>
    <dbReference type="NCBI Taxonomy" id="132261"/>
    <lineage>
        <taxon>Eukaryota</taxon>
        <taxon>Viridiplantae</taxon>
        <taxon>Streptophyta</taxon>
        <taxon>Embryophyta</taxon>
        <taxon>Tracheophyta</taxon>
        <taxon>Spermatophyta</taxon>
        <taxon>Magnoliopsida</taxon>
        <taxon>eudicotyledons</taxon>
        <taxon>Gunneridae</taxon>
        <taxon>Pentapetalae</taxon>
        <taxon>asterids</taxon>
        <taxon>lamiids</taxon>
        <taxon>Solanales</taxon>
        <taxon>Convolvulaceae</taxon>
        <taxon>Cuscuteae</taxon>
        <taxon>Cuscuta</taxon>
        <taxon>Cuscuta subgen. Grammica</taxon>
        <taxon>Cuscuta sect. Cleistogrammica</taxon>
    </lineage>
</organism>
<dbReference type="InterPro" id="IPR036397">
    <property type="entry name" value="RNaseH_sf"/>
</dbReference>
<name>A0A484K3S9_9ASTE</name>
<dbReference type="InterPro" id="IPR002156">
    <property type="entry name" value="RNaseH_domain"/>
</dbReference>
<protein>
    <recommendedName>
        <fullName evidence="1">RNase H type-1 domain-containing protein</fullName>
    </recommendedName>
</protein>
<dbReference type="EMBL" id="OOIL02000115">
    <property type="protein sequence ID" value="VFQ60541.1"/>
    <property type="molecule type" value="Genomic_DNA"/>
</dbReference>
<keyword evidence="3" id="KW-1185">Reference proteome</keyword>
<dbReference type="GO" id="GO:0004523">
    <property type="term" value="F:RNA-DNA hybrid ribonuclease activity"/>
    <property type="evidence" value="ECO:0007669"/>
    <property type="project" value="InterPro"/>
</dbReference>
<proteinExistence type="predicted"/>
<reference evidence="2 3" key="1">
    <citation type="submission" date="2018-04" db="EMBL/GenBank/DDBJ databases">
        <authorList>
            <person name="Vogel A."/>
        </authorList>
    </citation>
    <scope>NUCLEOTIDE SEQUENCE [LARGE SCALE GENOMIC DNA]</scope>
</reference>
<dbReference type="InterPro" id="IPR012337">
    <property type="entry name" value="RNaseH-like_sf"/>
</dbReference>